<comment type="function">
    <text evidence="9">Catalyzes the conversion of GTP to 2,5-diamino-6-ribosylamino-4(3H)-pyrimidinone 5'-phosphate (DARP), formate and pyrophosphate.</text>
</comment>
<accession>A0A1F5JL62</accession>
<reference evidence="11 12" key="1">
    <citation type="journal article" date="2016" name="Nat. Commun.">
        <title>Thousands of microbial genomes shed light on interconnected biogeochemical processes in an aquifer system.</title>
        <authorList>
            <person name="Anantharaman K."/>
            <person name="Brown C.T."/>
            <person name="Hug L.A."/>
            <person name="Sharon I."/>
            <person name="Castelle C.J."/>
            <person name="Probst A.J."/>
            <person name="Thomas B.C."/>
            <person name="Singh A."/>
            <person name="Wilkins M.J."/>
            <person name="Karaoz U."/>
            <person name="Brodie E.L."/>
            <person name="Williams K.H."/>
            <person name="Hubbard S.S."/>
            <person name="Banfield J.F."/>
        </authorList>
    </citation>
    <scope>NUCLEOTIDE SEQUENCE [LARGE SCALE GENOMIC DNA]</scope>
</reference>
<dbReference type="GO" id="GO:0003935">
    <property type="term" value="F:GTP cyclohydrolase II activity"/>
    <property type="evidence" value="ECO:0007669"/>
    <property type="project" value="UniProtKB-UniRule"/>
</dbReference>
<dbReference type="Pfam" id="PF00925">
    <property type="entry name" value="GTP_cyclohydro2"/>
    <property type="match status" value="1"/>
</dbReference>
<feature type="binding site" evidence="9">
    <location>
        <position position="69"/>
    </location>
    <ligand>
        <name>Zn(2+)</name>
        <dbReference type="ChEBI" id="CHEBI:29105"/>
        <note>catalytic</note>
    </ligand>
</feature>
<comment type="cofactor">
    <cofactor evidence="9">
        <name>Zn(2+)</name>
        <dbReference type="ChEBI" id="CHEBI:29105"/>
    </cofactor>
    <text evidence="9">Binds 1 zinc ion per subunit.</text>
</comment>
<dbReference type="AlphaFoldDB" id="A0A1F5JL62"/>
<dbReference type="InterPro" id="IPR036144">
    <property type="entry name" value="RibA-like_sf"/>
</dbReference>
<gene>
    <name evidence="9" type="primary">ribA</name>
    <name evidence="11" type="ORF">A2867_02785</name>
</gene>
<feature type="binding site" evidence="9">
    <location>
        <position position="153"/>
    </location>
    <ligand>
        <name>GTP</name>
        <dbReference type="ChEBI" id="CHEBI:37565"/>
    </ligand>
</feature>
<evidence type="ECO:0000256" key="4">
    <source>
        <dbReference type="ARBA" id="ARBA00022741"/>
    </source>
</evidence>
<evidence type="ECO:0000256" key="2">
    <source>
        <dbReference type="ARBA" id="ARBA00022619"/>
    </source>
</evidence>
<proteinExistence type="inferred from homology"/>
<keyword evidence="2 9" id="KW-0686">Riboflavin biosynthesis</keyword>
<dbReference type="NCBIfam" id="NF001591">
    <property type="entry name" value="PRK00393.1"/>
    <property type="match status" value="1"/>
</dbReference>
<keyword evidence="5 9" id="KW-0378">Hydrolase</keyword>
<keyword evidence="7 9" id="KW-0342">GTP-binding</keyword>
<keyword evidence="4 9" id="KW-0547">Nucleotide-binding</keyword>
<protein>
    <recommendedName>
        <fullName evidence="9">GTP cyclohydrolase-2</fullName>
        <ecNumber evidence="9">3.5.4.25</ecNumber>
    </recommendedName>
    <alternativeName>
        <fullName evidence="9">GTP cyclohydrolase II</fullName>
    </alternativeName>
</protein>
<evidence type="ECO:0000256" key="9">
    <source>
        <dbReference type="HAMAP-Rule" id="MF_00179"/>
    </source>
</evidence>
<feature type="binding site" evidence="9">
    <location>
        <position position="74"/>
    </location>
    <ligand>
        <name>GTP</name>
        <dbReference type="ChEBI" id="CHEBI:37565"/>
    </ligand>
</feature>
<feature type="active site" description="Proton acceptor" evidence="9">
    <location>
        <position position="130"/>
    </location>
</feature>
<dbReference type="Gene3D" id="3.40.50.10990">
    <property type="entry name" value="GTP cyclohydrolase II"/>
    <property type="match status" value="1"/>
</dbReference>
<organism evidence="11 12">
    <name type="scientific">Candidatus Daviesbacteria bacterium RIFCSPHIGHO2_01_FULL_40_11</name>
    <dbReference type="NCBI Taxonomy" id="1797762"/>
    <lineage>
        <taxon>Bacteria</taxon>
        <taxon>Candidatus Daviesiibacteriota</taxon>
    </lineage>
</organism>
<dbReference type="GO" id="GO:0008270">
    <property type="term" value="F:zinc ion binding"/>
    <property type="evidence" value="ECO:0007669"/>
    <property type="project" value="UniProtKB-UniRule"/>
</dbReference>
<dbReference type="InterPro" id="IPR032677">
    <property type="entry name" value="GTP_cyclohydro_II"/>
</dbReference>
<dbReference type="GO" id="GO:0005525">
    <property type="term" value="F:GTP binding"/>
    <property type="evidence" value="ECO:0007669"/>
    <property type="project" value="UniProtKB-KW"/>
</dbReference>
<evidence type="ECO:0000256" key="3">
    <source>
        <dbReference type="ARBA" id="ARBA00022723"/>
    </source>
</evidence>
<feature type="binding site" evidence="9">
    <location>
        <position position="118"/>
    </location>
    <ligand>
        <name>GTP</name>
        <dbReference type="ChEBI" id="CHEBI:37565"/>
    </ligand>
</feature>
<feature type="active site" description="Nucleophile" evidence="9">
    <location>
        <position position="132"/>
    </location>
</feature>
<name>A0A1F5JL62_9BACT</name>
<dbReference type="SUPFAM" id="SSF142695">
    <property type="entry name" value="RibA-like"/>
    <property type="match status" value="1"/>
</dbReference>
<dbReference type="UniPathway" id="UPA00275">
    <property type="reaction ID" value="UER00400"/>
</dbReference>
<feature type="binding site" evidence="9">
    <location>
        <position position="58"/>
    </location>
    <ligand>
        <name>Zn(2+)</name>
        <dbReference type="ChEBI" id="CHEBI:29105"/>
        <note>catalytic</note>
    </ligand>
</feature>
<dbReference type="InterPro" id="IPR000926">
    <property type="entry name" value="RibA"/>
</dbReference>
<evidence type="ECO:0000256" key="8">
    <source>
        <dbReference type="ARBA" id="ARBA00049295"/>
    </source>
</evidence>
<feature type="binding site" evidence="9">
    <location>
        <position position="158"/>
    </location>
    <ligand>
        <name>GTP</name>
        <dbReference type="ChEBI" id="CHEBI:37565"/>
    </ligand>
</feature>
<evidence type="ECO:0000256" key="1">
    <source>
        <dbReference type="ARBA" id="ARBA00004853"/>
    </source>
</evidence>
<sequence length="201" mass="22444">MNNPSTHSVIKTASSSLPTKYGLFKIIIYKCSNDKREHAVLTLGKLIKPILTRIHSQCLTGDTFSSLRCDCGEQLKKSMKLISKKGAGIILYLNQEGRGIGLTNKIKAYALQDKGYDTIEANEALGFPGDLRSYEIAADILKDLGALNIDLLTNNPDKKDQLSKFGIKIRKRVALEIKPNKVDLNYLKIKKRKMNHSLKLV</sequence>
<dbReference type="EMBL" id="MFCP01000009">
    <property type="protein sequence ID" value="OGE29200.1"/>
    <property type="molecule type" value="Genomic_DNA"/>
</dbReference>
<feature type="binding site" evidence="9">
    <location>
        <position position="71"/>
    </location>
    <ligand>
        <name>Zn(2+)</name>
        <dbReference type="ChEBI" id="CHEBI:29105"/>
        <note>catalytic</note>
    </ligand>
</feature>
<dbReference type="FunFam" id="3.40.50.10990:FF:000002">
    <property type="entry name" value="GTP cyclohydrolase-2"/>
    <property type="match status" value="1"/>
</dbReference>
<evidence type="ECO:0000256" key="5">
    <source>
        <dbReference type="ARBA" id="ARBA00022801"/>
    </source>
</evidence>
<feature type="binding site" evidence="9">
    <location>
        <begin position="96"/>
        <end position="98"/>
    </location>
    <ligand>
        <name>GTP</name>
        <dbReference type="ChEBI" id="CHEBI:37565"/>
    </ligand>
</feature>
<feature type="binding site" evidence="9">
    <location>
        <begin position="53"/>
        <end position="57"/>
    </location>
    <ligand>
        <name>GTP</name>
        <dbReference type="ChEBI" id="CHEBI:37565"/>
    </ligand>
</feature>
<feature type="domain" description="GTP cyclohydrolase II" evidence="10">
    <location>
        <begin position="13"/>
        <end position="173"/>
    </location>
</feature>
<keyword evidence="3 9" id="KW-0479">Metal-binding</keyword>
<evidence type="ECO:0000256" key="7">
    <source>
        <dbReference type="ARBA" id="ARBA00023134"/>
    </source>
</evidence>
<evidence type="ECO:0000256" key="6">
    <source>
        <dbReference type="ARBA" id="ARBA00022833"/>
    </source>
</evidence>
<dbReference type="PANTHER" id="PTHR21327:SF18">
    <property type="entry name" value="3,4-DIHYDROXY-2-BUTANONE 4-PHOSPHATE SYNTHASE"/>
    <property type="match status" value="1"/>
</dbReference>
<comment type="similarity">
    <text evidence="9">Belongs to the GTP cyclohydrolase II family.</text>
</comment>
<dbReference type="EC" id="3.5.4.25" evidence="9"/>
<dbReference type="CDD" id="cd00641">
    <property type="entry name" value="GTP_cyclohydro2"/>
    <property type="match status" value="1"/>
</dbReference>
<comment type="catalytic activity">
    <reaction evidence="8 9">
        <text>GTP + 4 H2O = 2,5-diamino-6-hydroxy-4-(5-phosphoribosylamino)-pyrimidine + formate + 2 phosphate + 3 H(+)</text>
        <dbReference type="Rhea" id="RHEA:23704"/>
        <dbReference type="ChEBI" id="CHEBI:15377"/>
        <dbReference type="ChEBI" id="CHEBI:15378"/>
        <dbReference type="ChEBI" id="CHEBI:15740"/>
        <dbReference type="ChEBI" id="CHEBI:37565"/>
        <dbReference type="ChEBI" id="CHEBI:43474"/>
        <dbReference type="ChEBI" id="CHEBI:58614"/>
        <dbReference type="EC" id="3.5.4.25"/>
    </reaction>
</comment>
<comment type="pathway">
    <text evidence="1 9">Cofactor biosynthesis; riboflavin biosynthesis; 5-amino-6-(D-ribitylamino)uracil from GTP: step 1/4.</text>
</comment>
<evidence type="ECO:0000313" key="12">
    <source>
        <dbReference type="Proteomes" id="UP000177555"/>
    </source>
</evidence>
<dbReference type="NCBIfam" id="TIGR00505">
    <property type="entry name" value="ribA"/>
    <property type="match status" value="1"/>
</dbReference>
<dbReference type="GO" id="GO:0005829">
    <property type="term" value="C:cytosol"/>
    <property type="evidence" value="ECO:0007669"/>
    <property type="project" value="TreeGrafter"/>
</dbReference>
<dbReference type="PANTHER" id="PTHR21327">
    <property type="entry name" value="GTP CYCLOHYDROLASE II-RELATED"/>
    <property type="match status" value="1"/>
</dbReference>
<keyword evidence="6 9" id="KW-0862">Zinc</keyword>
<evidence type="ECO:0000313" key="11">
    <source>
        <dbReference type="EMBL" id="OGE29200.1"/>
    </source>
</evidence>
<dbReference type="HAMAP" id="MF_00179">
    <property type="entry name" value="RibA"/>
    <property type="match status" value="1"/>
</dbReference>
<evidence type="ECO:0000259" key="10">
    <source>
        <dbReference type="Pfam" id="PF00925"/>
    </source>
</evidence>
<comment type="caution">
    <text evidence="11">The sequence shown here is derived from an EMBL/GenBank/DDBJ whole genome shotgun (WGS) entry which is preliminary data.</text>
</comment>
<dbReference type="GO" id="GO:0009231">
    <property type="term" value="P:riboflavin biosynthetic process"/>
    <property type="evidence" value="ECO:0007669"/>
    <property type="project" value="UniProtKB-UniRule"/>
</dbReference>
<dbReference type="Proteomes" id="UP000177555">
    <property type="component" value="Unassembled WGS sequence"/>
</dbReference>